<accession>A0ACD3A6M0</accession>
<sequence length="367" mass="39743">MCLTPHFFTVSAHDLVRSDAQSPNPVLQTANPAGSASPRSPTFESSFEFPVESPLSEILPGRSLSNLRIFDTLPDTAFTPPGFPAPMTEIVDAAQPAPTSYVSPDGLDGPGVHAPVPVYVFQDVDGCFDVPAPVPSRIASPNTVLHASLPAALHASLPDHPPPPYARHASPRVDRPLSNPTRAPLSFPGFVTTLADVDESRWQGSNGLLLLSENKVGQPIDGKPKFLRARARVAIDQLRAVNTPDGPALCGSVHLVPSQHAGRAFYFHQSMEAARAMEALVRTTQPRWFSFIRPYRGTEFQMMLLVLEEYPIRPIILGNHSQSINPAIPAALLGREVDVVFVCYQFVAPGPDRLISVALLLQLQLID</sequence>
<evidence type="ECO:0000313" key="2">
    <source>
        <dbReference type="Proteomes" id="UP000308600"/>
    </source>
</evidence>
<name>A0ACD3A6M0_9AGAR</name>
<protein>
    <submittedName>
        <fullName evidence="1">Uncharacterized protein</fullName>
    </submittedName>
</protein>
<evidence type="ECO:0000313" key="1">
    <source>
        <dbReference type="EMBL" id="TFK60472.1"/>
    </source>
</evidence>
<gene>
    <name evidence="1" type="ORF">BDN72DRAFT_904939</name>
</gene>
<dbReference type="Proteomes" id="UP000308600">
    <property type="component" value="Unassembled WGS sequence"/>
</dbReference>
<dbReference type="EMBL" id="ML208771">
    <property type="protein sequence ID" value="TFK60472.1"/>
    <property type="molecule type" value="Genomic_DNA"/>
</dbReference>
<proteinExistence type="predicted"/>
<keyword evidence="2" id="KW-1185">Reference proteome</keyword>
<organism evidence="1 2">
    <name type="scientific">Pluteus cervinus</name>
    <dbReference type="NCBI Taxonomy" id="181527"/>
    <lineage>
        <taxon>Eukaryota</taxon>
        <taxon>Fungi</taxon>
        <taxon>Dikarya</taxon>
        <taxon>Basidiomycota</taxon>
        <taxon>Agaricomycotina</taxon>
        <taxon>Agaricomycetes</taxon>
        <taxon>Agaricomycetidae</taxon>
        <taxon>Agaricales</taxon>
        <taxon>Pluteineae</taxon>
        <taxon>Pluteaceae</taxon>
        <taxon>Pluteus</taxon>
    </lineage>
</organism>
<reference evidence="1 2" key="1">
    <citation type="journal article" date="2019" name="Nat. Ecol. Evol.">
        <title>Megaphylogeny resolves global patterns of mushroom evolution.</title>
        <authorList>
            <person name="Varga T."/>
            <person name="Krizsan K."/>
            <person name="Foldi C."/>
            <person name="Dima B."/>
            <person name="Sanchez-Garcia M."/>
            <person name="Sanchez-Ramirez S."/>
            <person name="Szollosi G.J."/>
            <person name="Szarkandi J.G."/>
            <person name="Papp V."/>
            <person name="Albert L."/>
            <person name="Andreopoulos W."/>
            <person name="Angelini C."/>
            <person name="Antonin V."/>
            <person name="Barry K.W."/>
            <person name="Bougher N.L."/>
            <person name="Buchanan P."/>
            <person name="Buyck B."/>
            <person name="Bense V."/>
            <person name="Catcheside P."/>
            <person name="Chovatia M."/>
            <person name="Cooper J."/>
            <person name="Damon W."/>
            <person name="Desjardin D."/>
            <person name="Finy P."/>
            <person name="Geml J."/>
            <person name="Haridas S."/>
            <person name="Hughes K."/>
            <person name="Justo A."/>
            <person name="Karasinski D."/>
            <person name="Kautmanova I."/>
            <person name="Kiss B."/>
            <person name="Kocsube S."/>
            <person name="Kotiranta H."/>
            <person name="LaButti K.M."/>
            <person name="Lechner B.E."/>
            <person name="Liimatainen K."/>
            <person name="Lipzen A."/>
            <person name="Lukacs Z."/>
            <person name="Mihaltcheva S."/>
            <person name="Morgado L.N."/>
            <person name="Niskanen T."/>
            <person name="Noordeloos M.E."/>
            <person name="Ohm R.A."/>
            <person name="Ortiz-Santana B."/>
            <person name="Ovrebo C."/>
            <person name="Racz N."/>
            <person name="Riley R."/>
            <person name="Savchenko A."/>
            <person name="Shiryaev A."/>
            <person name="Soop K."/>
            <person name="Spirin V."/>
            <person name="Szebenyi C."/>
            <person name="Tomsovsky M."/>
            <person name="Tulloss R.E."/>
            <person name="Uehling J."/>
            <person name="Grigoriev I.V."/>
            <person name="Vagvolgyi C."/>
            <person name="Papp T."/>
            <person name="Martin F.M."/>
            <person name="Miettinen O."/>
            <person name="Hibbett D.S."/>
            <person name="Nagy L.G."/>
        </authorList>
    </citation>
    <scope>NUCLEOTIDE SEQUENCE [LARGE SCALE GENOMIC DNA]</scope>
    <source>
        <strain evidence="1 2">NL-1719</strain>
    </source>
</reference>